<sequence>MIGGTGRIEDVDETLERHVGVVERRQVRGTGPAEQLGEREIGCYLGAQNQSPDEHADQIVERRVATPGDGRADCDVLGPAEASHEDRPCCMHGHEHGRVVRAGEVHQAGVDVWLDLEPNTVAAHRLPCRARMVERKRQQLG</sequence>
<evidence type="ECO:0000313" key="1">
    <source>
        <dbReference type="EMBL" id="CAB4887740.1"/>
    </source>
</evidence>
<dbReference type="AntiFam" id="ANF00178">
    <property type="entry name" value="Shadow ORF (opposite dhbF)"/>
</dbReference>
<accession>A0A6J7F3T7</accession>
<protein>
    <submittedName>
        <fullName evidence="1">Unannotated protein</fullName>
    </submittedName>
</protein>
<reference evidence="1" key="1">
    <citation type="submission" date="2020-05" db="EMBL/GenBank/DDBJ databases">
        <authorList>
            <person name="Chiriac C."/>
            <person name="Salcher M."/>
            <person name="Ghai R."/>
            <person name="Kavagutti S V."/>
        </authorList>
    </citation>
    <scope>NUCLEOTIDE SEQUENCE</scope>
</reference>
<proteinExistence type="predicted"/>
<dbReference type="EMBL" id="CAFBLX010000091">
    <property type="protein sequence ID" value="CAB4887740.1"/>
    <property type="molecule type" value="Genomic_DNA"/>
</dbReference>
<gene>
    <name evidence="1" type="ORF">UFOPK3472_01582</name>
</gene>
<organism evidence="1">
    <name type="scientific">freshwater metagenome</name>
    <dbReference type="NCBI Taxonomy" id="449393"/>
    <lineage>
        <taxon>unclassified sequences</taxon>
        <taxon>metagenomes</taxon>
        <taxon>ecological metagenomes</taxon>
    </lineage>
</organism>
<name>A0A6J7F3T7_9ZZZZ</name>
<dbReference type="AlphaFoldDB" id="A0A6J7F3T7"/>